<proteinExistence type="inferred from homology"/>
<reference evidence="10 11" key="1">
    <citation type="journal article" date="2014" name="Arch. Microbiol.">
        <title>Bacillus mesophilum sp. nov., strain IITR-54T, a novel 4-chlorobiphenyl dechlorinating bacterium.</title>
        <authorList>
            <person name="Manickam N."/>
            <person name="Singh N.K."/>
            <person name="Bajaj A."/>
            <person name="Kumar R.M."/>
            <person name="Kaur G."/>
            <person name="Kaur N."/>
            <person name="Bala M."/>
            <person name="Kumar A."/>
            <person name="Mayilraj S."/>
        </authorList>
    </citation>
    <scope>NUCLEOTIDE SEQUENCE [LARGE SCALE GENOMIC DNA]</scope>
    <source>
        <strain evidence="10 11">IITR-54</strain>
    </source>
</reference>
<dbReference type="AlphaFoldDB" id="A0A7V7UUZ7"/>
<dbReference type="GO" id="GO:0042626">
    <property type="term" value="F:ATPase-coupled transmembrane transporter activity"/>
    <property type="evidence" value="ECO:0007669"/>
    <property type="project" value="TreeGrafter"/>
</dbReference>
<evidence type="ECO:0000256" key="2">
    <source>
        <dbReference type="ARBA" id="ARBA00005417"/>
    </source>
</evidence>
<comment type="caution">
    <text evidence="10">The sequence shown here is derived from an EMBL/GenBank/DDBJ whole genome shotgun (WGS) entry which is preliminary data.</text>
</comment>
<evidence type="ECO:0000256" key="8">
    <source>
        <dbReference type="ARBA" id="ARBA00023136"/>
    </source>
</evidence>
<dbReference type="GO" id="GO:0043190">
    <property type="term" value="C:ATP-binding cassette (ABC) transporter complex"/>
    <property type="evidence" value="ECO:0007669"/>
    <property type="project" value="TreeGrafter"/>
</dbReference>
<dbReference type="InterPro" id="IPR015856">
    <property type="entry name" value="ABC_transpr_CbiO/EcfA_su"/>
</dbReference>
<comment type="similarity">
    <text evidence="2">Belongs to the ABC transporter superfamily.</text>
</comment>
<dbReference type="InterPro" id="IPR003439">
    <property type="entry name" value="ABC_transporter-like_ATP-bd"/>
</dbReference>
<dbReference type="NCBIfam" id="NF010167">
    <property type="entry name" value="PRK13648.1"/>
    <property type="match status" value="2"/>
</dbReference>
<dbReference type="Pfam" id="PF00005">
    <property type="entry name" value="ABC_tran"/>
    <property type="match status" value="2"/>
</dbReference>
<evidence type="ECO:0000256" key="4">
    <source>
        <dbReference type="ARBA" id="ARBA00022475"/>
    </source>
</evidence>
<dbReference type="InterPro" id="IPR003593">
    <property type="entry name" value="AAA+_ATPase"/>
</dbReference>
<evidence type="ECO:0000259" key="9">
    <source>
        <dbReference type="PROSITE" id="PS50893"/>
    </source>
</evidence>
<keyword evidence="5" id="KW-0547">Nucleotide-binding</keyword>
<evidence type="ECO:0000313" key="10">
    <source>
        <dbReference type="EMBL" id="KAB2332392.1"/>
    </source>
</evidence>
<dbReference type="OrthoDB" id="501320at2"/>
<evidence type="ECO:0000256" key="1">
    <source>
        <dbReference type="ARBA" id="ARBA00004202"/>
    </source>
</evidence>
<sequence>MGAVPMILFENVSFRYPGAEEWVLKDVSVEIVKHEFTAIIGGNGAGKSTFCKVINGLIPYYYVGDFEGKMSINGEDAAASNVASLSSKVAYVYQDFENQLVRPKVLDEVIFSPLNYGYKDYMERGKKALELLDLTHLADEYVWQLSGGQKHLVALAGALALTPEVLIIDEPVAQLDPAHAIQLYEKLKYLHSELGLTILVIEHHTEFIANYCKDVMLMEKGSVKWKKPVKEALNSVEELTEKHIHPPQVTMAAFHERPLSEQLPVTIEEAGRWFENYTIHEKGMPFTVSPEKQQSIVEFNGVHYGYKTLSRKIVPVIKDLQLQIQTGDRIALVGSNGAGKSTILKLISGLIKPLQGDVFYNGDSLKKVSPEKRAEKIAHIYQNPEEMFIEDEIRKDISFFLKVRNHPAQEEITDQIVQQFNLEVLKHRDGRLLSGGQQRRASLAIGLAMQPEVVLLDEPTASLDIATRKEMIAMLGELDSSVKAAVIATHDMQLVAEWATRVVVLNRGEIIADTTPQKLFSNQFLLKEASLVEPQIVSLCHELKIHPVELTIDGFLRRIKLEESASECFSKVL</sequence>
<dbReference type="GO" id="GO:0016887">
    <property type="term" value="F:ATP hydrolysis activity"/>
    <property type="evidence" value="ECO:0007669"/>
    <property type="project" value="InterPro"/>
</dbReference>
<dbReference type="GO" id="GO:0005524">
    <property type="term" value="F:ATP binding"/>
    <property type="evidence" value="ECO:0007669"/>
    <property type="project" value="UniProtKB-KW"/>
</dbReference>
<keyword evidence="8" id="KW-0472">Membrane</keyword>
<dbReference type="Gene3D" id="3.40.50.300">
    <property type="entry name" value="P-loop containing nucleotide triphosphate hydrolases"/>
    <property type="match status" value="2"/>
</dbReference>
<organism evidence="10 11">
    <name type="scientific">Bacillus mesophilum</name>
    <dbReference type="NCBI Taxonomy" id="1071718"/>
    <lineage>
        <taxon>Bacteria</taxon>
        <taxon>Bacillati</taxon>
        <taxon>Bacillota</taxon>
        <taxon>Bacilli</taxon>
        <taxon>Bacillales</taxon>
        <taxon>Bacillaceae</taxon>
        <taxon>Bacillus</taxon>
    </lineage>
</organism>
<keyword evidence="4" id="KW-1003">Cell membrane</keyword>
<dbReference type="SUPFAM" id="SSF52540">
    <property type="entry name" value="P-loop containing nucleoside triphosphate hydrolases"/>
    <property type="match status" value="2"/>
</dbReference>
<evidence type="ECO:0000256" key="3">
    <source>
        <dbReference type="ARBA" id="ARBA00022448"/>
    </source>
</evidence>
<comment type="subcellular location">
    <subcellularLocation>
        <location evidence="1">Cell membrane</location>
        <topology evidence="1">Peripheral membrane protein</topology>
    </subcellularLocation>
</comment>
<evidence type="ECO:0000256" key="5">
    <source>
        <dbReference type="ARBA" id="ARBA00022741"/>
    </source>
</evidence>
<accession>A0A7V7UUZ7</accession>
<gene>
    <name evidence="10" type="ORF">F7732_09800</name>
</gene>
<feature type="domain" description="ABC transporter" evidence="9">
    <location>
        <begin position="297"/>
        <end position="532"/>
    </location>
</feature>
<dbReference type="SMART" id="SM00382">
    <property type="entry name" value="AAA"/>
    <property type="match status" value="2"/>
</dbReference>
<dbReference type="InterPro" id="IPR050095">
    <property type="entry name" value="ECF_ABC_transporter_ATP-bd"/>
</dbReference>
<protein>
    <submittedName>
        <fullName evidence="10">ATP-binding cassette domain-containing protein</fullName>
    </submittedName>
</protein>
<keyword evidence="3" id="KW-0813">Transport</keyword>
<dbReference type="PROSITE" id="PS00211">
    <property type="entry name" value="ABC_TRANSPORTER_1"/>
    <property type="match status" value="1"/>
</dbReference>
<evidence type="ECO:0000256" key="6">
    <source>
        <dbReference type="ARBA" id="ARBA00022840"/>
    </source>
</evidence>
<dbReference type="PROSITE" id="PS50893">
    <property type="entry name" value="ABC_TRANSPORTER_2"/>
    <property type="match status" value="2"/>
</dbReference>
<dbReference type="EMBL" id="WBOT01000003">
    <property type="protein sequence ID" value="KAB2332392.1"/>
    <property type="molecule type" value="Genomic_DNA"/>
</dbReference>
<dbReference type="PANTHER" id="PTHR43553:SF26">
    <property type="entry name" value="ABC TRANSPORTER ATP-BINDING PROTEIN BC_2655-RELATED"/>
    <property type="match status" value="1"/>
</dbReference>
<dbReference type="InterPro" id="IPR027417">
    <property type="entry name" value="P-loop_NTPase"/>
</dbReference>
<keyword evidence="11" id="KW-1185">Reference proteome</keyword>
<feature type="domain" description="ABC transporter" evidence="9">
    <location>
        <begin position="7"/>
        <end position="245"/>
    </location>
</feature>
<name>A0A7V7UUZ7_9BACI</name>
<dbReference type="Proteomes" id="UP000441354">
    <property type="component" value="Unassembled WGS sequence"/>
</dbReference>
<dbReference type="InterPro" id="IPR017871">
    <property type="entry name" value="ABC_transporter-like_CS"/>
</dbReference>
<evidence type="ECO:0000313" key="11">
    <source>
        <dbReference type="Proteomes" id="UP000441354"/>
    </source>
</evidence>
<dbReference type="CDD" id="cd03225">
    <property type="entry name" value="ABC_cobalt_CbiO_domain1"/>
    <property type="match status" value="2"/>
</dbReference>
<keyword evidence="6 10" id="KW-0067">ATP-binding</keyword>
<dbReference type="PANTHER" id="PTHR43553">
    <property type="entry name" value="HEAVY METAL TRANSPORTER"/>
    <property type="match status" value="1"/>
</dbReference>
<keyword evidence="7" id="KW-1278">Translocase</keyword>
<evidence type="ECO:0000256" key="7">
    <source>
        <dbReference type="ARBA" id="ARBA00022967"/>
    </source>
</evidence>